<dbReference type="AlphaFoldDB" id="A0A255GSP1"/>
<evidence type="ECO:0000313" key="2">
    <source>
        <dbReference type="Proteomes" id="UP000216311"/>
    </source>
</evidence>
<keyword evidence="2" id="KW-1185">Reference proteome</keyword>
<proteinExistence type="predicted"/>
<protein>
    <submittedName>
        <fullName evidence="1">Uncharacterized protein</fullName>
    </submittedName>
</protein>
<name>A0A255GSP1_9ACTN</name>
<dbReference type="EMBL" id="NMVQ01000043">
    <property type="protein sequence ID" value="OYO18611.1"/>
    <property type="molecule type" value="Genomic_DNA"/>
</dbReference>
<accession>A0A255GSP1</accession>
<organism evidence="1 2">
    <name type="scientific">Enemella dayhoffiae</name>
    <dbReference type="NCBI Taxonomy" id="2016507"/>
    <lineage>
        <taxon>Bacteria</taxon>
        <taxon>Bacillati</taxon>
        <taxon>Actinomycetota</taxon>
        <taxon>Actinomycetes</taxon>
        <taxon>Propionibacteriales</taxon>
        <taxon>Propionibacteriaceae</taxon>
        <taxon>Enemella</taxon>
    </lineage>
</organism>
<comment type="caution">
    <text evidence="1">The sequence shown here is derived from an EMBL/GenBank/DDBJ whole genome shotgun (WGS) entry which is preliminary data.</text>
</comment>
<evidence type="ECO:0000313" key="1">
    <source>
        <dbReference type="EMBL" id="OYO18611.1"/>
    </source>
</evidence>
<gene>
    <name evidence="1" type="ORF">CGZ93_14375</name>
</gene>
<sequence length="231" mass="25812">MKQLLAENHGVIRVSQAGELQNSVRWLARVGELRAVLPGVLAPPTAADDHLTRARALSAACPDAVLTGRSAATLLGWGGEEPGRVTAAIPHKLKSHRGFALTRRRIDPEWIRTLDGIRVTNQFLTTVDLIPEQGGQVIDDLLRRHPKRGEWALDRLWQAHRANPRRPGNVRRCELLTDSADRPWSEAERAAHQLLRQAGITGWRIPGFTWLGLTERPEQFIDDVLTLTVTR</sequence>
<dbReference type="Proteomes" id="UP000216311">
    <property type="component" value="Unassembled WGS sequence"/>
</dbReference>
<reference evidence="1 2" key="1">
    <citation type="submission" date="2017-07" db="EMBL/GenBank/DDBJ databases">
        <title>Draft whole genome sequences of clinical Proprionibacteriaceae strains.</title>
        <authorList>
            <person name="Bernier A.-M."/>
            <person name="Bernard K."/>
            <person name="Domingo M.-C."/>
        </authorList>
    </citation>
    <scope>NUCLEOTIDE SEQUENCE [LARGE SCALE GENOMIC DNA]</scope>
    <source>
        <strain evidence="1 2">NML 130396</strain>
    </source>
</reference>